<feature type="repeat" description="TPR" evidence="1">
    <location>
        <begin position="123"/>
        <end position="156"/>
    </location>
</feature>
<feature type="region of interest" description="Disordered" evidence="2">
    <location>
        <begin position="43"/>
        <end position="71"/>
    </location>
</feature>
<feature type="compositionally biased region" description="Low complexity" evidence="2">
    <location>
        <begin position="309"/>
        <end position="323"/>
    </location>
</feature>
<keyword evidence="1" id="KW-0802">TPR repeat</keyword>
<evidence type="ECO:0000313" key="5">
    <source>
        <dbReference type="Proteomes" id="UP000823928"/>
    </source>
</evidence>
<dbReference type="PROSITE" id="PS50293">
    <property type="entry name" value="TPR_REGION"/>
    <property type="match status" value="1"/>
</dbReference>
<dbReference type="InterPro" id="IPR019734">
    <property type="entry name" value="TPR_rpt"/>
</dbReference>
<keyword evidence="3" id="KW-0732">Signal</keyword>
<name>A0A9D1JMY3_9BACT</name>
<sequence>MNKKLILLLAAALFIGGINLDLAAYAVSGPFGYDLQKDINRKKSQPKKWESDKPADSAADNKSENSDSDTVEESSIFLDKYSVNPKYYPNATMKSAIAKYKSGNYTGSLQELYTILKKDSANATAYYYLAMVYTKIGELDAAKSCYQMVINLNPNDTIVNYATKGKACLTDSAACGLETGLTDSSGEPLDELDKFIQSPFGNGFSDELNNELREKQLKKIQNKMNRGIPLNEDDLKKLNEFNKSEGIKTDKLAMAEDMPSNDEIINAVQVLKRAGLNISTQMPETSAKMPKGSATSVPAKVEPLDDESQTVQTTAQTPTVQPYTPDPQIQQMTMMLNNGNSNNSDPMMNMLPYMMQNDGKNMDPQVIQALMMNSMMNSLNGMNASSNNN</sequence>
<reference evidence="4" key="1">
    <citation type="submission" date="2020-10" db="EMBL/GenBank/DDBJ databases">
        <authorList>
            <person name="Gilroy R."/>
        </authorList>
    </citation>
    <scope>NUCLEOTIDE SEQUENCE</scope>
    <source>
        <strain evidence="4">6276</strain>
    </source>
</reference>
<organism evidence="4 5">
    <name type="scientific">Candidatus Scatousia excrementigallinarum</name>
    <dbReference type="NCBI Taxonomy" id="2840935"/>
    <lineage>
        <taxon>Bacteria</taxon>
        <taxon>Candidatus Scatousia</taxon>
    </lineage>
</organism>
<protein>
    <submittedName>
        <fullName evidence="4">Tetratricopeptide repeat protein</fullName>
    </submittedName>
</protein>
<reference evidence="4" key="2">
    <citation type="journal article" date="2021" name="PeerJ">
        <title>Extensive microbial diversity within the chicken gut microbiome revealed by metagenomics and culture.</title>
        <authorList>
            <person name="Gilroy R."/>
            <person name="Ravi A."/>
            <person name="Getino M."/>
            <person name="Pursley I."/>
            <person name="Horton D.L."/>
            <person name="Alikhan N.F."/>
            <person name="Baker D."/>
            <person name="Gharbi K."/>
            <person name="Hall N."/>
            <person name="Watson M."/>
            <person name="Adriaenssens E.M."/>
            <person name="Foster-Nyarko E."/>
            <person name="Jarju S."/>
            <person name="Secka A."/>
            <person name="Antonio M."/>
            <person name="Oren A."/>
            <person name="Chaudhuri R.R."/>
            <person name="La Ragione R."/>
            <person name="Hildebrand F."/>
            <person name="Pallen M.J."/>
        </authorList>
    </citation>
    <scope>NUCLEOTIDE SEQUENCE</scope>
    <source>
        <strain evidence="4">6276</strain>
    </source>
</reference>
<feature type="chain" id="PRO_5039344166" evidence="3">
    <location>
        <begin position="24"/>
        <end position="389"/>
    </location>
</feature>
<dbReference type="SMART" id="SM00028">
    <property type="entry name" value="TPR"/>
    <property type="match status" value="1"/>
</dbReference>
<proteinExistence type="predicted"/>
<accession>A0A9D1JMY3</accession>
<dbReference type="Pfam" id="PF00515">
    <property type="entry name" value="TPR_1"/>
    <property type="match status" value="1"/>
</dbReference>
<dbReference type="AlphaFoldDB" id="A0A9D1JMY3"/>
<comment type="caution">
    <text evidence="4">The sequence shown here is derived from an EMBL/GenBank/DDBJ whole genome shotgun (WGS) entry which is preliminary data.</text>
</comment>
<evidence type="ECO:0000256" key="2">
    <source>
        <dbReference type="SAM" id="MobiDB-lite"/>
    </source>
</evidence>
<dbReference type="Gene3D" id="1.25.40.10">
    <property type="entry name" value="Tetratricopeptide repeat domain"/>
    <property type="match status" value="1"/>
</dbReference>
<feature type="compositionally biased region" description="Basic and acidic residues" evidence="2">
    <location>
        <begin position="43"/>
        <end position="65"/>
    </location>
</feature>
<dbReference type="EMBL" id="DVIU01000141">
    <property type="protein sequence ID" value="HIS36426.1"/>
    <property type="molecule type" value="Genomic_DNA"/>
</dbReference>
<dbReference type="SUPFAM" id="SSF48452">
    <property type="entry name" value="TPR-like"/>
    <property type="match status" value="1"/>
</dbReference>
<gene>
    <name evidence="4" type="ORF">IAC10_07335</name>
</gene>
<dbReference type="PROSITE" id="PS50005">
    <property type="entry name" value="TPR"/>
    <property type="match status" value="1"/>
</dbReference>
<feature type="signal peptide" evidence="3">
    <location>
        <begin position="1"/>
        <end position="23"/>
    </location>
</feature>
<evidence type="ECO:0000256" key="3">
    <source>
        <dbReference type="SAM" id="SignalP"/>
    </source>
</evidence>
<dbReference type="InterPro" id="IPR011990">
    <property type="entry name" value="TPR-like_helical_dom_sf"/>
</dbReference>
<dbReference type="Proteomes" id="UP000823928">
    <property type="component" value="Unassembled WGS sequence"/>
</dbReference>
<feature type="region of interest" description="Disordered" evidence="2">
    <location>
        <begin position="283"/>
        <end position="323"/>
    </location>
</feature>
<evidence type="ECO:0000313" key="4">
    <source>
        <dbReference type="EMBL" id="HIS36426.1"/>
    </source>
</evidence>
<evidence type="ECO:0000256" key="1">
    <source>
        <dbReference type="PROSITE-ProRule" id="PRU00339"/>
    </source>
</evidence>